<dbReference type="InterPro" id="IPR041492">
    <property type="entry name" value="HAD_2"/>
</dbReference>
<keyword evidence="3 5" id="KW-0378">Hydrolase</keyword>
<evidence type="ECO:0000256" key="1">
    <source>
        <dbReference type="ARBA" id="ARBA00001946"/>
    </source>
</evidence>
<organism evidence="5 6">
    <name type="scientific">Paenibacillus aurantiacus</name>
    <dbReference type="NCBI Taxonomy" id="1936118"/>
    <lineage>
        <taxon>Bacteria</taxon>
        <taxon>Bacillati</taxon>
        <taxon>Bacillota</taxon>
        <taxon>Bacilli</taxon>
        <taxon>Bacillales</taxon>
        <taxon>Paenibacillaceae</taxon>
        <taxon>Paenibacillus</taxon>
    </lineage>
</organism>
<dbReference type="InterPro" id="IPR023214">
    <property type="entry name" value="HAD_sf"/>
</dbReference>
<dbReference type="Gene3D" id="1.10.150.520">
    <property type="match status" value="1"/>
</dbReference>
<dbReference type="Proteomes" id="UP001589747">
    <property type="component" value="Unassembled WGS sequence"/>
</dbReference>
<dbReference type="PRINTS" id="PR00413">
    <property type="entry name" value="HADHALOGNASE"/>
</dbReference>
<comment type="caution">
    <text evidence="5">The sequence shown here is derived from an EMBL/GenBank/DDBJ whole genome shotgun (WGS) entry which is preliminary data.</text>
</comment>
<evidence type="ECO:0000256" key="2">
    <source>
        <dbReference type="ARBA" id="ARBA00022723"/>
    </source>
</evidence>
<dbReference type="NCBIfam" id="TIGR01509">
    <property type="entry name" value="HAD-SF-IA-v3"/>
    <property type="match status" value="1"/>
</dbReference>
<dbReference type="InterPro" id="IPR051400">
    <property type="entry name" value="HAD-like_hydrolase"/>
</dbReference>
<keyword evidence="4" id="KW-0460">Magnesium</keyword>
<dbReference type="NCBIfam" id="TIGR01549">
    <property type="entry name" value="HAD-SF-IA-v1"/>
    <property type="match status" value="1"/>
</dbReference>
<dbReference type="SFLD" id="SFLDS00003">
    <property type="entry name" value="Haloacid_Dehalogenase"/>
    <property type="match status" value="1"/>
</dbReference>
<evidence type="ECO:0000313" key="6">
    <source>
        <dbReference type="Proteomes" id="UP001589747"/>
    </source>
</evidence>
<dbReference type="RefSeq" id="WP_377495186.1">
    <property type="nucleotide sequence ID" value="NZ_JBHMDO010000024.1"/>
</dbReference>
<evidence type="ECO:0000256" key="4">
    <source>
        <dbReference type="ARBA" id="ARBA00022842"/>
    </source>
</evidence>
<evidence type="ECO:0000256" key="3">
    <source>
        <dbReference type="ARBA" id="ARBA00022801"/>
    </source>
</evidence>
<dbReference type="Gene3D" id="3.40.50.1000">
    <property type="entry name" value="HAD superfamily/HAD-like"/>
    <property type="match status" value="1"/>
</dbReference>
<dbReference type="Pfam" id="PF13419">
    <property type="entry name" value="HAD_2"/>
    <property type="match status" value="1"/>
</dbReference>
<dbReference type="SUPFAM" id="SSF56784">
    <property type="entry name" value="HAD-like"/>
    <property type="match status" value="1"/>
</dbReference>
<comment type="cofactor">
    <cofactor evidence="1">
        <name>Mg(2+)</name>
        <dbReference type="ChEBI" id="CHEBI:18420"/>
    </cofactor>
</comment>
<reference evidence="5 6" key="1">
    <citation type="submission" date="2024-09" db="EMBL/GenBank/DDBJ databases">
        <authorList>
            <person name="Sun Q."/>
            <person name="Mori K."/>
        </authorList>
    </citation>
    <scope>NUCLEOTIDE SEQUENCE [LARGE SCALE GENOMIC DNA]</scope>
    <source>
        <strain evidence="5 6">TISTR 2452</strain>
    </source>
</reference>
<dbReference type="InterPro" id="IPR006439">
    <property type="entry name" value="HAD-SF_hydro_IA"/>
</dbReference>
<dbReference type="InterPro" id="IPR036412">
    <property type="entry name" value="HAD-like_sf"/>
</dbReference>
<proteinExistence type="predicted"/>
<name>A0ABV5KRX6_9BACL</name>
<dbReference type="EC" id="3.1.3.-" evidence="5"/>
<dbReference type="SFLD" id="SFLDG01129">
    <property type="entry name" value="C1.5:_HAD__Beta-PGM__Phosphata"/>
    <property type="match status" value="1"/>
</dbReference>
<evidence type="ECO:0000313" key="5">
    <source>
        <dbReference type="EMBL" id="MFB9327163.1"/>
    </source>
</evidence>
<gene>
    <name evidence="5" type="ORF">ACFFSY_14645</name>
</gene>
<dbReference type="GO" id="GO:0016787">
    <property type="term" value="F:hydrolase activity"/>
    <property type="evidence" value="ECO:0007669"/>
    <property type="project" value="UniProtKB-KW"/>
</dbReference>
<dbReference type="PANTHER" id="PTHR46470">
    <property type="entry name" value="N-ACYLNEURAMINATE-9-PHOSPHATASE"/>
    <property type="match status" value="1"/>
</dbReference>
<keyword evidence="6" id="KW-1185">Reference proteome</keyword>
<dbReference type="EMBL" id="JBHMDO010000024">
    <property type="protein sequence ID" value="MFB9327163.1"/>
    <property type="molecule type" value="Genomic_DNA"/>
</dbReference>
<accession>A0ABV5KRX6</accession>
<sequence length="221" mass="25418">MVKAVIFDLDGTLLDRDASLREFLQDQYARIPQLQSISRSVYMERFIALDQRGNVWKDHVYRQLIEEFGFELQWETLLADYWDGFRLHSQPFPNAERMLEELRARSLRIGLISNGYGEFQMANFLALGFSALFDEVMISEWEGLRKPDAAIFKRMLDKLGVQAHEAIYVGDHPVSDVAGSRAAGMKGIWKYDPLLEEPEAHDGVLRDLGDLVGMLDEFKRG</sequence>
<protein>
    <submittedName>
        <fullName evidence="5">HAD family hydrolase</fullName>
        <ecNumber evidence="5">3.1.3.-</ecNumber>
    </submittedName>
</protein>
<dbReference type="PANTHER" id="PTHR46470:SF2">
    <property type="entry name" value="GLYCERALDEHYDE 3-PHOSPHATE PHOSPHATASE"/>
    <property type="match status" value="1"/>
</dbReference>
<keyword evidence="2" id="KW-0479">Metal-binding</keyword>